<feature type="region of interest" description="Disordered" evidence="1">
    <location>
        <begin position="205"/>
        <end position="230"/>
    </location>
</feature>
<keyword evidence="3" id="KW-1185">Reference proteome</keyword>
<name>A0ABQ8FS40_9PEZI</name>
<dbReference type="EMBL" id="JAGTJR010000067">
    <property type="protein sequence ID" value="KAH7020644.1"/>
    <property type="molecule type" value="Genomic_DNA"/>
</dbReference>
<gene>
    <name evidence="2" type="ORF">B0J12DRAFT_688022</name>
</gene>
<organism evidence="2 3">
    <name type="scientific">Macrophomina phaseolina</name>
    <dbReference type="NCBI Taxonomy" id="35725"/>
    <lineage>
        <taxon>Eukaryota</taxon>
        <taxon>Fungi</taxon>
        <taxon>Dikarya</taxon>
        <taxon>Ascomycota</taxon>
        <taxon>Pezizomycotina</taxon>
        <taxon>Dothideomycetes</taxon>
        <taxon>Dothideomycetes incertae sedis</taxon>
        <taxon>Botryosphaeriales</taxon>
        <taxon>Botryosphaeriaceae</taxon>
        <taxon>Macrophomina</taxon>
    </lineage>
</organism>
<evidence type="ECO:0000313" key="2">
    <source>
        <dbReference type="EMBL" id="KAH7020644.1"/>
    </source>
</evidence>
<evidence type="ECO:0000256" key="1">
    <source>
        <dbReference type="SAM" id="MobiDB-lite"/>
    </source>
</evidence>
<evidence type="ECO:0000313" key="3">
    <source>
        <dbReference type="Proteomes" id="UP000774617"/>
    </source>
</evidence>
<proteinExistence type="predicted"/>
<comment type="caution">
    <text evidence="2">The sequence shown here is derived from an EMBL/GenBank/DDBJ whole genome shotgun (WGS) entry which is preliminary data.</text>
</comment>
<dbReference type="Proteomes" id="UP000774617">
    <property type="component" value="Unassembled WGS sequence"/>
</dbReference>
<reference evidence="2 3" key="1">
    <citation type="journal article" date="2021" name="Nat. Commun.">
        <title>Genetic determinants of endophytism in the Arabidopsis root mycobiome.</title>
        <authorList>
            <person name="Mesny F."/>
            <person name="Miyauchi S."/>
            <person name="Thiergart T."/>
            <person name="Pickel B."/>
            <person name="Atanasova L."/>
            <person name="Karlsson M."/>
            <person name="Huettel B."/>
            <person name="Barry K.W."/>
            <person name="Haridas S."/>
            <person name="Chen C."/>
            <person name="Bauer D."/>
            <person name="Andreopoulos W."/>
            <person name="Pangilinan J."/>
            <person name="LaButti K."/>
            <person name="Riley R."/>
            <person name="Lipzen A."/>
            <person name="Clum A."/>
            <person name="Drula E."/>
            <person name="Henrissat B."/>
            <person name="Kohler A."/>
            <person name="Grigoriev I.V."/>
            <person name="Martin F.M."/>
            <person name="Hacquard S."/>
        </authorList>
    </citation>
    <scope>NUCLEOTIDE SEQUENCE [LARGE SCALE GENOMIC DNA]</scope>
    <source>
        <strain evidence="2 3">MPI-SDFR-AT-0080</strain>
    </source>
</reference>
<sequence length="308" mass="35062">MFLLNRLLPRPLQPAPSPENIDTRTFYYPPDADPDYQPTSLDDIDSDLDDIDLFPAPSLSRPPPPMRLALTPRPHVYGFPPRCPHGGALVLAGPAPADLEFLGLPAIPAAEIPPLAGPGSADEEEAFCERMRLLGAQWWKGGEAERRRAALMRARSPDRLDLGGLRTVELVAVGFEGVAGARGALEQGGVWVYRDRWAERQQERDRRREHRWREDGQRGPSGVDREARMRECRARRRERREELRRIARVSAARTMDERCTVIRECGGEYFESVEAWRKVVMEEHVREGVIAPDRDMLFRKTYDDGDFL</sequence>
<accession>A0ABQ8FS40</accession>
<protein>
    <submittedName>
        <fullName evidence="2">Uncharacterized protein</fullName>
    </submittedName>
</protein>